<dbReference type="Proteomes" id="UP001139366">
    <property type="component" value="Unassembled WGS sequence"/>
</dbReference>
<evidence type="ECO:0000313" key="1">
    <source>
        <dbReference type="EMBL" id="MBZ4034494.1"/>
    </source>
</evidence>
<comment type="caution">
    <text evidence="1">The sequence shown here is derived from an EMBL/GenBank/DDBJ whole genome shotgun (WGS) entry which is preliminary data.</text>
</comment>
<reference evidence="1 2" key="1">
    <citation type="journal article" date="2023" name="Antonie Van Leeuwenhoek">
        <title>Flavobacterium potami sp. nov., a multi-metal resistance genes harbouring bacterium isolated from shallow river silt.</title>
        <authorList>
            <person name="Li S."/>
            <person name="Mao S."/>
            <person name="Mu W."/>
            <person name="Guo B."/>
            <person name="Li C."/>
            <person name="Zhu Q."/>
            <person name="Hou X."/>
            <person name="Zhao Y."/>
            <person name="Wei S."/>
            <person name="Liu H."/>
            <person name="Liu A."/>
        </authorList>
    </citation>
    <scope>NUCLEOTIDE SEQUENCE [LARGE SCALE GENOMIC DNA]</scope>
    <source>
        <strain evidence="1 2">17A</strain>
    </source>
</reference>
<organism evidence="1 2">
    <name type="scientific">Flavobacterium potami</name>
    <dbReference type="NCBI Taxonomy" id="2872310"/>
    <lineage>
        <taxon>Bacteria</taxon>
        <taxon>Pseudomonadati</taxon>
        <taxon>Bacteroidota</taxon>
        <taxon>Flavobacteriia</taxon>
        <taxon>Flavobacteriales</taxon>
        <taxon>Flavobacteriaceae</taxon>
        <taxon>Flavobacterium</taxon>
    </lineage>
</organism>
<dbReference type="RefSeq" id="WP_223705213.1">
    <property type="nucleotide sequence ID" value="NZ_JAINUY010000002.1"/>
</dbReference>
<dbReference type="EMBL" id="JAINUY010000002">
    <property type="protein sequence ID" value="MBZ4034494.1"/>
    <property type="molecule type" value="Genomic_DNA"/>
</dbReference>
<name>A0A9X1KPL1_9FLAO</name>
<accession>A0A9X1KPL1</accession>
<proteinExistence type="predicted"/>
<protein>
    <submittedName>
        <fullName evidence="1">Uncharacterized protein</fullName>
    </submittedName>
</protein>
<keyword evidence="2" id="KW-1185">Reference proteome</keyword>
<gene>
    <name evidence="1" type="ORF">K6T82_06935</name>
</gene>
<dbReference type="AlphaFoldDB" id="A0A9X1KPL1"/>
<sequence>MAFTIEEQLCSDMDIFFPCNGLFRLHVATAGGVLPEKLMNLDKILNYNAKQFRSYKQQFEYIINPNLDEIKFFKSSFHRQLYIEDFVDKARKGFVSFDKSDINDPYDKLFHVVAYPKPTSEIFFFHPKFDLREIQFSETIYQNIIDSNNTFGKINLFSNI</sequence>
<evidence type="ECO:0000313" key="2">
    <source>
        <dbReference type="Proteomes" id="UP001139366"/>
    </source>
</evidence>